<dbReference type="EMBL" id="CACVKT020003822">
    <property type="protein sequence ID" value="CAC5385966.1"/>
    <property type="molecule type" value="Genomic_DNA"/>
</dbReference>
<name>A0A6J8BQX8_MYTCO</name>
<dbReference type="AlphaFoldDB" id="A0A6J8BQX8"/>
<dbReference type="PANTHER" id="PTHR33053">
    <property type="entry name" value="PROTEIN, PUTATIVE-RELATED"/>
    <property type="match status" value="1"/>
</dbReference>
<dbReference type="OrthoDB" id="6142472at2759"/>
<evidence type="ECO:0000313" key="3">
    <source>
        <dbReference type="Proteomes" id="UP000507470"/>
    </source>
</evidence>
<feature type="region of interest" description="Disordered" evidence="1">
    <location>
        <begin position="19"/>
        <end position="90"/>
    </location>
</feature>
<feature type="compositionally biased region" description="Acidic residues" evidence="1">
    <location>
        <begin position="79"/>
        <end position="90"/>
    </location>
</feature>
<feature type="compositionally biased region" description="Basic and acidic residues" evidence="1">
    <location>
        <begin position="34"/>
        <end position="51"/>
    </location>
</feature>
<evidence type="ECO:0000313" key="2">
    <source>
        <dbReference type="EMBL" id="CAC5385966.1"/>
    </source>
</evidence>
<accession>A0A6J8BQX8</accession>
<keyword evidence="3" id="KW-1185">Reference proteome</keyword>
<gene>
    <name evidence="2" type="ORF">MCOR_21463</name>
</gene>
<organism evidence="2 3">
    <name type="scientific">Mytilus coruscus</name>
    <name type="common">Sea mussel</name>
    <dbReference type="NCBI Taxonomy" id="42192"/>
    <lineage>
        <taxon>Eukaryota</taxon>
        <taxon>Metazoa</taxon>
        <taxon>Spiralia</taxon>
        <taxon>Lophotrochozoa</taxon>
        <taxon>Mollusca</taxon>
        <taxon>Bivalvia</taxon>
        <taxon>Autobranchia</taxon>
        <taxon>Pteriomorphia</taxon>
        <taxon>Mytilida</taxon>
        <taxon>Mytiloidea</taxon>
        <taxon>Mytilidae</taxon>
        <taxon>Mytilinae</taxon>
        <taxon>Mytilus</taxon>
    </lineage>
</organism>
<dbReference type="Proteomes" id="UP000507470">
    <property type="component" value="Unassembled WGS sequence"/>
</dbReference>
<dbReference type="PANTHER" id="PTHR33053:SF26">
    <property type="entry name" value="TRANSPOSASE DOMAIN-CONTAINING PROTEIN"/>
    <property type="match status" value="1"/>
</dbReference>
<proteinExistence type="predicted"/>
<reference evidence="2 3" key="1">
    <citation type="submission" date="2020-06" db="EMBL/GenBank/DDBJ databases">
        <authorList>
            <person name="Li R."/>
            <person name="Bekaert M."/>
        </authorList>
    </citation>
    <scope>NUCLEOTIDE SEQUENCE [LARGE SCALE GENOMIC DNA]</scope>
    <source>
        <strain evidence="3">wild</strain>
    </source>
</reference>
<sequence length="644" mass="74539">MSYLKNWRKYHAEADLLAHSSESENNEQNQNAVDRSRTDRNNSASDKHFCDGNESSDSLDHSFVPVYTTSNEELSSTESEYDTDESEREDVPDLVQDLSEWASKNNCTRSGLNDLLSILRKQGLRVPCDARTLLKTPRSIASIQKCGGDYLYLGIGSGLLKVLATQQEYFEKSKCRKLALTFNIDGVPLFKSSGVQMWPILCSIKNFEPFVVALFCGNSKPSTVNEYLDDFLHELCALIQNGLRFNETDFDIVLEAMICDAPARAFLKCIKGHNAYYSCERCVIKGTWKGRVVFNIGDDLPPLRSEACFNNFEYNDHQVKLSPSVHAGISCIKNFPLDYMHLVCLGVVKRILQFIKQGPRECRLSHQQIQVLSDRLMSLSGKMPREFARQPRSLYYLDRWKATEFRQFLLYTGPIVLRSLVSNQLYDHFLSLTVAVSILLESKDERRNSLVEYARELLVYFVRNCHLVYGETFVSYNVHSLIHLADDIMNYNKSMNDLCAFPFENHLQKLKKKVKKAQNPIPQVAKRLHELEKAKCRQIPQKIHIYVSTRKKDSCFLLKNNKFAFIKEKRNDKFVCDVFGRHYLESFFSKPCDSKILDILLLKDIRRRSQRILLDRNDFQRKVVCLPFDRGYLLIPMLHSMERF</sequence>
<evidence type="ECO:0008006" key="4">
    <source>
        <dbReference type="Google" id="ProtNLM"/>
    </source>
</evidence>
<evidence type="ECO:0000256" key="1">
    <source>
        <dbReference type="SAM" id="MobiDB-lite"/>
    </source>
</evidence>
<protein>
    <recommendedName>
        <fullName evidence="4">Transposase domain-containing protein</fullName>
    </recommendedName>
</protein>
<feature type="compositionally biased region" description="Low complexity" evidence="1">
    <location>
        <begin position="68"/>
        <end position="78"/>
    </location>
</feature>